<dbReference type="RefSeq" id="WP_068623923.1">
    <property type="nucleotide sequence ID" value="NZ_MAQA01000003.1"/>
</dbReference>
<accession>A0ABX2Y9T5</accession>
<evidence type="ECO:0000256" key="1">
    <source>
        <dbReference type="SAM" id="MobiDB-lite"/>
    </source>
</evidence>
<feature type="compositionally biased region" description="Basic and acidic residues" evidence="1">
    <location>
        <begin position="1"/>
        <end position="16"/>
    </location>
</feature>
<gene>
    <name evidence="2" type="ORF">OERS_03730</name>
</gene>
<evidence type="ECO:0000313" key="2">
    <source>
        <dbReference type="EMBL" id="OCI32781.1"/>
    </source>
</evidence>
<reference evidence="2 3" key="1">
    <citation type="submission" date="2016-06" db="EMBL/GenBank/DDBJ databases">
        <title>Genome sequence of Oerskovia enterophila DSM 43852.</title>
        <authorList>
            <person name="Poehlein A."/>
            <person name="Jag V."/>
            <person name="Bengelsdorf F.R."/>
            <person name="Daniel R."/>
            <person name="Duerre P."/>
        </authorList>
    </citation>
    <scope>NUCLEOTIDE SEQUENCE [LARGE SCALE GENOMIC DNA]</scope>
    <source>
        <strain evidence="2 3">DSM 43852</strain>
    </source>
</reference>
<dbReference type="EMBL" id="MAQA01000003">
    <property type="protein sequence ID" value="OCI32781.1"/>
    <property type="molecule type" value="Genomic_DNA"/>
</dbReference>
<organism evidence="2 3">
    <name type="scientific">Oerskovia enterophila</name>
    <dbReference type="NCBI Taxonomy" id="43678"/>
    <lineage>
        <taxon>Bacteria</taxon>
        <taxon>Bacillati</taxon>
        <taxon>Actinomycetota</taxon>
        <taxon>Actinomycetes</taxon>
        <taxon>Micrococcales</taxon>
        <taxon>Cellulomonadaceae</taxon>
        <taxon>Oerskovia</taxon>
    </lineage>
</organism>
<sequence>MSTHDFDTDAHPRQSDGKFATKAVSEAPGGLSSLGSPTQGEQAPDLSQMIDYSTEVEHDAHAELMSQVPDHPRVRRAKARSAIAAADRSELVLNEGQEAFVDDLVSGRAPGADSILDEAIHREVELRRVDPELDTSAIGAHLIENALAVEQELTVREQARTYVPTGLPQDPQERAAYLRDAYEPDDPKAHSLR</sequence>
<feature type="region of interest" description="Disordered" evidence="1">
    <location>
        <begin position="1"/>
        <end position="47"/>
    </location>
</feature>
<name>A0ABX2Y9T5_9CELL</name>
<proteinExistence type="predicted"/>
<comment type="caution">
    <text evidence="2">The sequence shown here is derived from an EMBL/GenBank/DDBJ whole genome shotgun (WGS) entry which is preliminary data.</text>
</comment>
<keyword evidence="3" id="KW-1185">Reference proteome</keyword>
<evidence type="ECO:0008006" key="4">
    <source>
        <dbReference type="Google" id="ProtNLM"/>
    </source>
</evidence>
<protein>
    <recommendedName>
        <fullName evidence="4">DUF222 domain-containing protein</fullName>
    </recommendedName>
</protein>
<evidence type="ECO:0000313" key="3">
    <source>
        <dbReference type="Proteomes" id="UP000093412"/>
    </source>
</evidence>
<dbReference type="Proteomes" id="UP000093412">
    <property type="component" value="Unassembled WGS sequence"/>
</dbReference>